<evidence type="ECO:0000313" key="4">
    <source>
        <dbReference type="Proteomes" id="UP000322899"/>
    </source>
</evidence>
<name>A0A5A8DUY3_CAFRO</name>
<dbReference type="EMBL" id="VLTO01000072">
    <property type="protein sequence ID" value="KAA0169216.1"/>
    <property type="molecule type" value="Genomic_DNA"/>
</dbReference>
<feature type="transmembrane region" description="Helical" evidence="2">
    <location>
        <begin position="2549"/>
        <end position="2568"/>
    </location>
</feature>
<feature type="transmembrane region" description="Helical" evidence="2">
    <location>
        <begin position="2523"/>
        <end position="2543"/>
    </location>
</feature>
<dbReference type="Gene3D" id="2.160.20.10">
    <property type="entry name" value="Single-stranded right-handed beta-helix, Pectin lyase-like"/>
    <property type="match status" value="1"/>
</dbReference>
<feature type="transmembrane region" description="Helical" evidence="2">
    <location>
        <begin position="2275"/>
        <end position="2301"/>
    </location>
</feature>
<gene>
    <name evidence="3" type="ORF">FNF27_07035</name>
</gene>
<dbReference type="InterPro" id="IPR011050">
    <property type="entry name" value="Pectin_lyase_fold/virulence"/>
</dbReference>
<dbReference type="SUPFAM" id="SSF51126">
    <property type="entry name" value="Pectin lyase-like"/>
    <property type="match status" value="1"/>
</dbReference>
<feature type="transmembrane region" description="Helical" evidence="2">
    <location>
        <begin position="2611"/>
        <end position="2636"/>
    </location>
</feature>
<dbReference type="PANTHER" id="PTHR11319">
    <property type="entry name" value="G PROTEIN-COUPLED RECEPTOR-RELATED"/>
    <property type="match status" value="1"/>
</dbReference>
<feature type="compositionally biased region" description="Polar residues" evidence="1">
    <location>
        <begin position="2692"/>
        <end position="2701"/>
    </location>
</feature>
<accession>A0A5A8DUY3</accession>
<evidence type="ECO:0000313" key="3">
    <source>
        <dbReference type="EMBL" id="KAA0169216.1"/>
    </source>
</evidence>
<dbReference type="Proteomes" id="UP000322899">
    <property type="component" value="Unassembled WGS sequence"/>
</dbReference>
<feature type="transmembrane region" description="Helical" evidence="2">
    <location>
        <begin position="2172"/>
        <end position="2193"/>
    </location>
</feature>
<feature type="transmembrane region" description="Helical" evidence="2">
    <location>
        <begin position="2580"/>
        <end position="2599"/>
    </location>
</feature>
<evidence type="ECO:0000256" key="1">
    <source>
        <dbReference type="SAM" id="MobiDB-lite"/>
    </source>
</evidence>
<organism evidence="3 4">
    <name type="scientific">Cafeteria roenbergensis</name>
    <name type="common">Marine flagellate</name>
    <dbReference type="NCBI Taxonomy" id="33653"/>
    <lineage>
        <taxon>Eukaryota</taxon>
        <taxon>Sar</taxon>
        <taxon>Stramenopiles</taxon>
        <taxon>Bigyra</taxon>
        <taxon>Opalozoa</taxon>
        <taxon>Bicosoecida</taxon>
        <taxon>Cafeteriaceae</taxon>
        <taxon>Cafeteria</taxon>
    </lineage>
</organism>
<feature type="region of interest" description="Disordered" evidence="1">
    <location>
        <begin position="2677"/>
        <end position="2722"/>
    </location>
</feature>
<keyword evidence="2" id="KW-0812">Transmembrane</keyword>
<proteinExistence type="predicted"/>
<reference evidence="3 4" key="1">
    <citation type="submission" date="2019-07" db="EMBL/GenBank/DDBJ databases">
        <title>Genomes of Cafeteria roenbergensis.</title>
        <authorList>
            <person name="Fischer M.G."/>
            <person name="Hackl T."/>
            <person name="Roman M."/>
        </authorList>
    </citation>
    <scope>NUCLEOTIDE SEQUENCE [LARGE SCALE GENOMIC DNA]</scope>
    <source>
        <strain evidence="3 4">E4-10P</strain>
    </source>
</reference>
<keyword evidence="2" id="KW-0472">Membrane</keyword>
<feature type="transmembrane region" description="Helical" evidence="2">
    <location>
        <begin position="2338"/>
        <end position="2362"/>
    </location>
</feature>
<sequence>MAPHLRKLLPPGARRSLAPLNCWPSVESRMLAPPSALVLVALVATLWGEEAIASFTVSSAVSSTAAFTTIAEHDSTLSRPTDTPFGVDEVFGASPSTDPVYGGVVSSTSDGKVFFYRKSSASGAINTTGELVHRNPSNRFVPAAVCAGVVAVAESARLALFAFNEQSSAWELKQSIVNASGSEMFPLQRFSRRVAFHCDGAKSFIAASSGGGFRGTSAEFTFKPRIYVFRVNGSFPAFGPPENLNLDTFVVPPAAANGASDTKLFGENYIYNAGANFDTDFQTGRSALERIAVTDDHVVSLAAYFPNTLYYVQGMPLFLWDLQTAEGSGAKLWTTRGDRACSSSSARSTANVGLAVHALKDSSGFPIAHAVMVGCPAESGSAPQLEVFAKFETTECDTAVFSLSKALTVSAATIPGFPGFSVVDSFTKLQQRRGSSLLNDALFSNNTAPGVAVVHGSPVRGLVSETFRIVVGDPGFDDPFQNGYRDTGRAFILEITGELSFITFTTEFSAKYVSAVAPTTSEPGEMFGALAAAAVTADGVNTIVMPAPRRPAAAMRVASLAQASNQVLEAPGPLDVGFMSQAPYVPFLIGSSLDATGRWLASTEGADVVLFSNADAVDGFGASNSTTQGEVATRHSKISLGDHPFQDSQWPSMLNPNFVYRGTPLVRFLPASGAVDARPRLVVVGPRAQTQADSPPIAWELRVFVPSLKTGATSGPRLDFADPEDIEWVLQGGVFDLPSGYSPCSALYSPCGSDTDNCFTLADDVCANRIQVLELPSNASTGGIAADTLSRQTAAGGAARSVPVPPLEATAVAAGAGRPLPGCEDGAALALPDAAGTPSIVLVCIHGYRQQPAQAGGAAASLLSGLVPAGHSSASARIVLGLACSRVGVGGCVNTAARNGTTQRTDLTAGVRLESGILAGELFVGANNDANRLELFRFSEDKGKFVEVAMAPGTQPSPETVHPVACHFKQDLAFLSHADAIVAGTDGQRQLGVFTISLNSQSEVSIAEGSPVEQPSEVVDECNAAVFGSSIMAPHSLVAQEGIVAVMTSGAGGPSSCSKADIVPGLSEFLTIFTVAASSLRRAAILDDGRDALAATTVASMSREAQLVAEGSPAALRAAETVRPATVLVRSSMDEARPTQLRYLLTSTLEGIGSFSLMTHDPVSAPLDDTGLQMRTGAWAMARTGQSLFSWNMAHRVASGTGPARREELFGGSPQFPLEPVEVLRAGSGVPRFFVQTAGGIAQLDRRVTAVSLAPTSSDSSRGSLLDPLKSLETAVRVACAETPAMCQPVVIIGRKRGGGKAAQYSAEAAATSVAAYDAARTAAGAEDLLDSQTILLSLSSQWSGANVTIKGAGMDATRLVLHPTALGSESEQQPLSVGGIVLEDLTIHGGVGIRPNGAPGLNGGGVVTVTGSAAKRSALRLSRVRMVEGLSASDGGGIAASFADVTIVDSVLANLRAQRAGGAVWLGLSSTAVVVRTTMTGCVAEDQSGGAMAVTSDSVAVIDQGHFADSSAGNSGGALSASASSLFLLRSELRGNVAASSGGAVEVAFGRLVGWQTVFALNSASGGDGGAVSLAQSSGRPEKTSRLIDCSMLSNTAAAAGGALRVQTKSTIATLRCGFAYNIAGSEGGAVAVYSSTAKWTDGGSRLHANTAATAGGGAAITTNAAAEVWATEFTGNTAAQGAGLACWGNSHLLGDYGARSADFPYAETSAELSLRTVQSVSQLPSVELSGGIASTGAGIHALACNGTLQRPAFTGNTAGVGGRRLAVASAYARAVGQAADKRARARGADPSPLWSVYEAAAAGVVPSSSANPLQRVGAAIGKPDAFQTGVAIESVFSPQLRLAGIPAGQADPGLPSTAEAMDAKSVGVLVSDVNMVSQQSQGGAGLFASTLQSSDSQLTLSSASFANNSAVGGSGGCIFAAGVADDDDCAASPSVCYLERKAADKGGYLRLSESISLGSCLASRGPAVYWAHVPFEGVSAVAAAGELSLIPTSSTTRLLQSSTSLSVTAHGAAYVDATLATTGRTAAAGPLVETAPLMLRTRQGGSVAASVPPSGQIAGTTTAVIEVEKVDAYGSRGFKPGFTVVVSAARSGGSARLTGLTSFPADPNDGIARVSGVGLEAAAGAVGVTVKLGLSPLKAVCATGHPVVDSSQCYSRVSGNSDCVPCLDSGYNWAVVAAGLVIVTGLASFLVNNTYKSNVKGKAGSNVTPGLIRIIANYLKIQSTLGDFRARAPAVIMAIRNGASTVSSGIPLDIGPVACAFGLSFERQLLGAVAMPVVIIVGFCQSAITILFFLVYSMLVKQVFTAWRLYDEPIEAKWYLAADFGVSTDSPAYSRIVIVAVVGVVLWVVGIPALAVWLLYRNRHRLLDDDFAASFAFLYAGYNIGTAGQVNEAAIQQARTVVRKLKDLTGEEEQTSQPQRRSMLIGKRRPASSAGKSVDPAPATTRPTSPRETDDDSDTASASERKDASKLRWPPSSHASSLGAKHSRHKSLAMSRGKNVAFLEDIVDQFETTVSGQSQSWWFWEVVVLARLVAVTIVAIFVEDVFVQSYLALGIVIASTVAQLAAQPYSDSSLNFAETMGLLTILVTQMGSLLWALDTTELAKLDDVAVTIVLIVVNVAVLVVFVVMLILSVLGEHRILRIPVVGERLATAFFRERDLRRQFLLARNRRQAVNEEHKSSNAMAAVQAKASRQGSSAVAISTRASSPAKPAASPPGSATP</sequence>
<feature type="region of interest" description="Disordered" evidence="1">
    <location>
        <begin position="2411"/>
        <end position="2492"/>
    </location>
</feature>
<dbReference type="OrthoDB" id="439917at2759"/>
<dbReference type="InterPro" id="IPR012334">
    <property type="entry name" value="Pectin_lyas_fold"/>
</dbReference>
<keyword evidence="2" id="KW-1133">Transmembrane helix</keyword>
<evidence type="ECO:0000256" key="2">
    <source>
        <dbReference type="SAM" id="Phobius"/>
    </source>
</evidence>
<dbReference type="PANTHER" id="PTHR11319:SF35">
    <property type="entry name" value="OUTER MEMBRANE PROTEIN PMPC-RELATED"/>
    <property type="match status" value="1"/>
</dbReference>
<comment type="caution">
    <text evidence="3">The sequence shown here is derived from an EMBL/GenBank/DDBJ whole genome shotgun (WGS) entry which is preliminary data.</text>
</comment>
<protein>
    <submittedName>
        <fullName evidence="3">Uncharacterized protein</fullName>
    </submittedName>
</protein>
<feature type="compositionally biased region" description="Low complexity" evidence="1">
    <location>
        <begin position="2442"/>
        <end position="2452"/>
    </location>
</feature>
<feature type="compositionally biased region" description="Low complexity" evidence="1">
    <location>
        <begin position="2703"/>
        <end position="2722"/>
    </location>
</feature>